<dbReference type="AlphaFoldDB" id="A0AAW0D391"/>
<dbReference type="EMBL" id="JAYKXP010000022">
    <property type="protein sequence ID" value="KAK7046066.1"/>
    <property type="molecule type" value="Genomic_DNA"/>
</dbReference>
<feature type="compositionally biased region" description="Low complexity" evidence="1">
    <location>
        <begin position="137"/>
        <end position="153"/>
    </location>
</feature>
<proteinExistence type="predicted"/>
<reference evidence="2 3" key="1">
    <citation type="submission" date="2024-01" db="EMBL/GenBank/DDBJ databases">
        <title>A draft genome for a cacao thread blight-causing isolate of Paramarasmius palmivorus.</title>
        <authorList>
            <person name="Baruah I.K."/>
            <person name="Bukari Y."/>
            <person name="Amoako-Attah I."/>
            <person name="Meinhardt L.W."/>
            <person name="Bailey B.A."/>
            <person name="Cohen S.P."/>
        </authorList>
    </citation>
    <scope>NUCLEOTIDE SEQUENCE [LARGE SCALE GENOMIC DNA]</scope>
    <source>
        <strain evidence="2 3">GH-12</strain>
    </source>
</reference>
<accession>A0AAW0D391</accession>
<name>A0AAW0D391_9AGAR</name>
<evidence type="ECO:0000256" key="1">
    <source>
        <dbReference type="SAM" id="MobiDB-lite"/>
    </source>
</evidence>
<gene>
    <name evidence="2" type="ORF">VNI00_007061</name>
</gene>
<feature type="compositionally biased region" description="Low complexity" evidence="1">
    <location>
        <begin position="86"/>
        <end position="101"/>
    </location>
</feature>
<evidence type="ECO:0000313" key="2">
    <source>
        <dbReference type="EMBL" id="KAK7046066.1"/>
    </source>
</evidence>
<feature type="compositionally biased region" description="Polar residues" evidence="1">
    <location>
        <begin position="106"/>
        <end position="121"/>
    </location>
</feature>
<protein>
    <submittedName>
        <fullName evidence="2">Uncharacterized protein</fullName>
    </submittedName>
</protein>
<sequence>MRRDIGVEVEFCEYFHIVTPGQAAKKDNTIAEDSGAAVGSTSVRRQGCSADNAVTQAVAEDSEAAGASPPSARRRGRSAKSVAKQAVAGSGASGDSPPSVSRRGHSASNQVAVDSGTTSKSPRPPIRRSARNTRSTVSQAVAGGSGAAGSSRSAPRRRQGSTVNSTASPELKSKGKRSQTDAEFATSSSKRRK</sequence>
<organism evidence="2 3">
    <name type="scientific">Paramarasmius palmivorus</name>
    <dbReference type="NCBI Taxonomy" id="297713"/>
    <lineage>
        <taxon>Eukaryota</taxon>
        <taxon>Fungi</taxon>
        <taxon>Dikarya</taxon>
        <taxon>Basidiomycota</taxon>
        <taxon>Agaricomycotina</taxon>
        <taxon>Agaricomycetes</taxon>
        <taxon>Agaricomycetidae</taxon>
        <taxon>Agaricales</taxon>
        <taxon>Marasmiineae</taxon>
        <taxon>Marasmiaceae</taxon>
        <taxon>Paramarasmius</taxon>
    </lineage>
</organism>
<dbReference type="Proteomes" id="UP001383192">
    <property type="component" value="Unassembled WGS sequence"/>
</dbReference>
<feature type="region of interest" description="Disordered" evidence="1">
    <location>
        <begin position="59"/>
        <end position="193"/>
    </location>
</feature>
<comment type="caution">
    <text evidence="2">The sequence shown here is derived from an EMBL/GenBank/DDBJ whole genome shotgun (WGS) entry which is preliminary data.</text>
</comment>
<keyword evidence="3" id="KW-1185">Reference proteome</keyword>
<evidence type="ECO:0000313" key="3">
    <source>
        <dbReference type="Proteomes" id="UP001383192"/>
    </source>
</evidence>